<dbReference type="SUPFAM" id="SSF46955">
    <property type="entry name" value="Putative DNA-binding domain"/>
    <property type="match status" value="1"/>
</dbReference>
<protein>
    <submittedName>
        <fullName evidence="3">MerR family transcriptional regulator</fullName>
    </submittedName>
</protein>
<proteinExistence type="predicted"/>
<dbReference type="EMBL" id="JABBYC010000002">
    <property type="protein sequence ID" value="MBL0885160.1"/>
    <property type="molecule type" value="Genomic_DNA"/>
</dbReference>
<evidence type="ECO:0000256" key="1">
    <source>
        <dbReference type="ARBA" id="ARBA00023125"/>
    </source>
</evidence>
<dbReference type="PANTHER" id="PTHR30204">
    <property type="entry name" value="REDOX-CYCLING DRUG-SENSING TRANSCRIPTIONAL ACTIVATOR SOXR"/>
    <property type="match status" value="1"/>
</dbReference>
<dbReference type="PANTHER" id="PTHR30204:SF97">
    <property type="entry name" value="MERR FAMILY REGULATORY PROTEIN"/>
    <property type="match status" value="1"/>
</dbReference>
<sequence length="347" mass="37094">MPHDKTLTVGEFSRVSGLPVSALRYYDAAGVLPPAQVDPVSGYRRYTPDQLEHALLVAALRRARMPLADITHALAADPVTARRIVDAHQRHLDAEFAAATAHLDGARRHLSATTSLTVDAGALRVALRAVRHAVGEHPAWQSLHGVLFDVVGTALRLVATDRHRLALSTVSEVETAGPPVRVVVPSAVVDGFLGGDAPGQVSVTLSAQHVTLGDDEGTPVEAVYPDYESLITRHWRQPVNARTDSRSRAGEPVVVNAPDLLARVAPEKHSPMSPRELVHLRLDSGALRIGDAERGIAFDRSYVADAVRSFGATDVRLALGRRDTLGLATVHTQSTLALLMPVRVGAA</sequence>
<keyword evidence="4" id="KW-1185">Reference proteome</keyword>
<name>A0ABS1LG04_9MICO</name>
<dbReference type="InterPro" id="IPR009061">
    <property type="entry name" value="DNA-bd_dom_put_sf"/>
</dbReference>
<dbReference type="RefSeq" id="WP_307815682.1">
    <property type="nucleotide sequence ID" value="NZ_JABBYC010000002.1"/>
</dbReference>
<organism evidence="3 4">
    <name type="scientific">Myceligenerans indicum</name>
    <dbReference type="NCBI Taxonomy" id="2593663"/>
    <lineage>
        <taxon>Bacteria</taxon>
        <taxon>Bacillati</taxon>
        <taxon>Actinomycetota</taxon>
        <taxon>Actinomycetes</taxon>
        <taxon>Micrococcales</taxon>
        <taxon>Promicromonosporaceae</taxon>
        <taxon>Myceligenerans</taxon>
    </lineage>
</organism>
<dbReference type="PROSITE" id="PS50937">
    <property type="entry name" value="HTH_MERR_2"/>
    <property type="match status" value="1"/>
</dbReference>
<dbReference type="InterPro" id="IPR022637">
    <property type="entry name" value="DNA_polIII_beta_cen"/>
</dbReference>
<dbReference type="InterPro" id="IPR000551">
    <property type="entry name" value="MerR-type_HTH_dom"/>
</dbReference>
<evidence type="ECO:0000313" key="3">
    <source>
        <dbReference type="EMBL" id="MBL0885160.1"/>
    </source>
</evidence>
<dbReference type="SMART" id="SM00422">
    <property type="entry name" value="HTH_MERR"/>
    <property type="match status" value="1"/>
</dbReference>
<comment type="caution">
    <text evidence="3">The sequence shown here is derived from an EMBL/GenBank/DDBJ whole genome shotgun (WGS) entry which is preliminary data.</text>
</comment>
<gene>
    <name evidence="3" type="ORF">HGK34_02495</name>
</gene>
<keyword evidence="1" id="KW-0238">DNA-binding</keyword>
<dbReference type="Proteomes" id="UP000675409">
    <property type="component" value="Unassembled WGS sequence"/>
</dbReference>
<dbReference type="Pfam" id="PF13411">
    <property type="entry name" value="MerR_1"/>
    <property type="match status" value="1"/>
</dbReference>
<dbReference type="InterPro" id="IPR047057">
    <property type="entry name" value="MerR_fam"/>
</dbReference>
<accession>A0ABS1LG04</accession>
<reference evidence="3 4" key="1">
    <citation type="journal article" date="2021" name="Arch. Microbiol.">
        <title>Myceligenerans indicum sp. nov., an actinobacterium isolated from mangrove sediment of Sundarbans, India.</title>
        <authorList>
            <person name="Asha K."/>
            <person name="Bhadury P."/>
        </authorList>
    </citation>
    <scope>NUCLEOTIDE SEQUENCE [LARGE SCALE GENOMIC DNA]</scope>
    <source>
        <strain evidence="3 4">I2</strain>
    </source>
</reference>
<dbReference type="Gene3D" id="1.10.1660.10">
    <property type="match status" value="1"/>
</dbReference>
<evidence type="ECO:0000259" key="2">
    <source>
        <dbReference type="PROSITE" id="PS50937"/>
    </source>
</evidence>
<evidence type="ECO:0000313" key="4">
    <source>
        <dbReference type="Proteomes" id="UP000675409"/>
    </source>
</evidence>
<dbReference type="SUPFAM" id="SSF55979">
    <property type="entry name" value="DNA clamp"/>
    <property type="match status" value="1"/>
</dbReference>
<dbReference type="Gene3D" id="3.10.150.10">
    <property type="entry name" value="DNA Polymerase III, subunit A, domain 2"/>
    <property type="match status" value="1"/>
</dbReference>
<feature type="domain" description="HTH merR-type" evidence="2">
    <location>
        <begin position="6"/>
        <end position="76"/>
    </location>
</feature>
<dbReference type="Pfam" id="PF02767">
    <property type="entry name" value="DNA_pol3_beta_2"/>
    <property type="match status" value="1"/>
</dbReference>
<dbReference type="InterPro" id="IPR046938">
    <property type="entry name" value="DNA_clamp_sf"/>
</dbReference>